<keyword evidence="7" id="KW-1185">Reference proteome</keyword>
<dbReference type="PANTHER" id="PTHR43648:SF1">
    <property type="entry name" value="ELECTRON TRANSFER FLAVOPROTEIN BETA SUBUNIT LYSINE METHYLTRANSFERASE"/>
    <property type="match status" value="1"/>
</dbReference>
<keyword evidence="1" id="KW-0489">Methyltransferase</keyword>
<dbReference type="InterPro" id="IPR050078">
    <property type="entry name" value="Ribosomal_L11_MeTrfase_PrmA"/>
</dbReference>
<protein>
    <recommendedName>
        <fullName evidence="5">ETFB lysine methyltransferase</fullName>
    </recommendedName>
    <alternativeName>
        <fullName evidence="4">Protein N-lysine methyltransferase METTL20</fullName>
    </alternativeName>
</protein>
<dbReference type="AlphaFoldDB" id="A0AAE1AT71"/>
<dbReference type="InterPro" id="IPR029063">
    <property type="entry name" value="SAM-dependent_MTases_sf"/>
</dbReference>
<evidence type="ECO:0000313" key="6">
    <source>
        <dbReference type="EMBL" id="KAK3793315.1"/>
    </source>
</evidence>
<sequence length="229" mass="25536">MVGGLCKTFLKCLIGQHTRLSRDHLTPELILHLITPACHLWHASLENSPLDDPFWAFYWPGGQALTRYILDNPGLFHGKTVLDLGSGCGSAAIAAALAGASKTVANDIHPVAEVAIEMNMEKNGVQVKPETYNYLMCQPTPSQNTPKFDIILMGDMFYDPDFTHLISKWLRSIHPDSMVLIGDPGRLPFRQHPLQSSLKCLHQYNLTKTSQLENNGLTQASIWLLHEPR</sequence>
<dbReference type="GO" id="GO:0005759">
    <property type="term" value="C:mitochondrial matrix"/>
    <property type="evidence" value="ECO:0007669"/>
    <property type="project" value="TreeGrafter"/>
</dbReference>
<evidence type="ECO:0000256" key="1">
    <source>
        <dbReference type="ARBA" id="ARBA00022603"/>
    </source>
</evidence>
<dbReference type="Proteomes" id="UP001283361">
    <property type="component" value="Unassembled WGS sequence"/>
</dbReference>
<dbReference type="InterPro" id="IPR019410">
    <property type="entry name" value="Methyltransf_16"/>
</dbReference>
<dbReference type="PANTHER" id="PTHR43648">
    <property type="entry name" value="ELECTRON TRANSFER FLAVOPROTEIN BETA SUBUNIT LYSINE METHYLTRANSFERASE"/>
    <property type="match status" value="1"/>
</dbReference>
<evidence type="ECO:0000256" key="5">
    <source>
        <dbReference type="ARBA" id="ARBA00042266"/>
    </source>
</evidence>
<dbReference type="Gene3D" id="3.40.50.150">
    <property type="entry name" value="Vaccinia Virus protein VP39"/>
    <property type="match status" value="1"/>
</dbReference>
<organism evidence="6 7">
    <name type="scientific">Elysia crispata</name>
    <name type="common">lettuce slug</name>
    <dbReference type="NCBI Taxonomy" id="231223"/>
    <lineage>
        <taxon>Eukaryota</taxon>
        <taxon>Metazoa</taxon>
        <taxon>Spiralia</taxon>
        <taxon>Lophotrochozoa</taxon>
        <taxon>Mollusca</taxon>
        <taxon>Gastropoda</taxon>
        <taxon>Heterobranchia</taxon>
        <taxon>Euthyneura</taxon>
        <taxon>Panpulmonata</taxon>
        <taxon>Sacoglossa</taxon>
        <taxon>Placobranchoidea</taxon>
        <taxon>Plakobranchidae</taxon>
        <taxon>Elysia</taxon>
    </lineage>
</organism>
<dbReference type="EMBL" id="JAWDGP010001262">
    <property type="protein sequence ID" value="KAK3793315.1"/>
    <property type="molecule type" value="Genomic_DNA"/>
</dbReference>
<dbReference type="GO" id="GO:0016279">
    <property type="term" value="F:protein-lysine N-methyltransferase activity"/>
    <property type="evidence" value="ECO:0007669"/>
    <property type="project" value="TreeGrafter"/>
</dbReference>
<evidence type="ECO:0000256" key="3">
    <source>
        <dbReference type="ARBA" id="ARBA00037932"/>
    </source>
</evidence>
<evidence type="ECO:0000256" key="2">
    <source>
        <dbReference type="ARBA" id="ARBA00022679"/>
    </source>
</evidence>
<dbReference type="SUPFAM" id="SSF53335">
    <property type="entry name" value="S-adenosyl-L-methionine-dependent methyltransferases"/>
    <property type="match status" value="1"/>
</dbReference>
<keyword evidence="2" id="KW-0808">Transferase</keyword>
<name>A0AAE1AT71_9GAST</name>
<comment type="caution">
    <text evidence="6">The sequence shown here is derived from an EMBL/GenBank/DDBJ whole genome shotgun (WGS) entry which is preliminary data.</text>
</comment>
<reference evidence="6" key="1">
    <citation type="journal article" date="2023" name="G3 (Bethesda)">
        <title>A reference genome for the long-term kleptoplast-retaining sea slug Elysia crispata morphotype clarki.</title>
        <authorList>
            <person name="Eastman K.E."/>
            <person name="Pendleton A.L."/>
            <person name="Shaikh M.A."/>
            <person name="Suttiyut T."/>
            <person name="Ogas R."/>
            <person name="Tomko P."/>
            <person name="Gavelis G."/>
            <person name="Widhalm J.R."/>
            <person name="Wisecaver J.H."/>
        </authorList>
    </citation>
    <scope>NUCLEOTIDE SEQUENCE</scope>
    <source>
        <strain evidence="6">ECLA1</strain>
    </source>
</reference>
<dbReference type="Pfam" id="PF10294">
    <property type="entry name" value="Methyltransf_16"/>
    <property type="match status" value="1"/>
</dbReference>
<dbReference type="GO" id="GO:0032259">
    <property type="term" value="P:methylation"/>
    <property type="evidence" value="ECO:0007669"/>
    <property type="project" value="UniProtKB-KW"/>
</dbReference>
<evidence type="ECO:0000313" key="7">
    <source>
        <dbReference type="Proteomes" id="UP001283361"/>
    </source>
</evidence>
<evidence type="ECO:0000256" key="4">
    <source>
        <dbReference type="ARBA" id="ARBA00041867"/>
    </source>
</evidence>
<proteinExistence type="inferred from homology"/>
<comment type="similarity">
    <text evidence="3">Belongs to the methyltransferase superfamily. ETFBKMT family.</text>
</comment>
<accession>A0AAE1AT71</accession>
<gene>
    <name evidence="6" type="ORF">RRG08_042257</name>
</gene>